<name>A0A8H7BUG9_9FUNG</name>
<comment type="caution">
    <text evidence="1">The sequence shown here is derived from an EMBL/GenBank/DDBJ whole genome shotgun (WGS) entry which is preliminary data.</text>
</comment>
<protein>
    <recommendedName>
        <fullName evidence="3">Pyoverdine biosynthesis</fullName>
    </recommendedName>
</protein>
<reference evidence="1" key="1">
    <citation type="submission" date="2020-01" db="EMBL/GenBank/DDBJ databases">
        <title>Genome Sequencing of Three Apophysomyces-Like Fungal Strains Confirms a Novel Fungal Genus in the Mucoromycota with divergent Burkholderia-like Endosymbiotic Bacteria.</title>
        <authorList>
            <person name="Stajich J.E."/>
            <person name="Macias A.M."/>
            <person name="Carter-House D."/>
            <person name="Lovett B."/>
            <person name="Kasson L.R."/>
            <person name="Berry K."/>
            <person name="Grigoriev I."/>
            <person name="Chang Y."/>
            <person name="Spatafora J."/>
            <person name="Kasson M.T."/>
        </authorList>
    </citation>
    <scope>NUCLEOTIDE SEQUENCE</scope>
    <source>
        <strain evidence="1">NRRL A-21654</strain>
    </source>
</reference>
<proteinExistence type="predicted"/>
<evidence type="ECO:0000313" key="2">
    <source>
        <dbReference type="Proteomes" id="UP000605846"/>
    </source>
</evidence>
<evidence type="ECO:0000313" key="1">
    <source>
        <dbReference type="EMBL" id="KAF7727187.1"/>
    </source>
</evidence>
<dbReference type="PANTHER" id="PTHR37285:SF5">
    <property type="entry name" value="SPORE WALL MATURATION PROTEIN DIT1"/>
    <property type="match status" value="1"/>
</dbReference>
<organism evidence="1 2">
    <name type="scientific">Apophysomyces ossiformis</name>
    <dbReference type="NCBI Taxonomy" id="679940"/>
    <lineage>
        <taxon>Eukaryota</taxon>
        <taxon>Fungi</taxon>
        <taxon>Fungi incertae sedis</taxon>
        <taxon>Mucoromycota</taxon>
        <taxon>Mucoromycotina</taxon>
        <taxon>Mucoromycetes</taxon>
        <taxon>Mucorales</taxon>
        <taxon>Mucorineae</taxon>
        <taxon>Mucoraceae</taxon>
        <taxon>Apophysomyces</taxon>
    </lineage>
</organism>
<dbReference type="Pfam" id="PF05141">
    <property type="entry name" value="DIT1_PvcA"/>
    <property type="match status" value="1"/>
</dbReference>
<dbReference type="PANTHER" id="PTHR37285">
    <property type="entry name" value="SPORE WALL MATURATION PROTEIN DIT1"/>
    <property type="match status" value="1"/>
</dbReference>
<dbReference type="Proteomes" id="UP000605846">
    <property type="component" value="Unassembled WGS sequence"/>
</dbReference>
<accession>A0A8H7BUG9</accession>
<gene>
    <name evidence="1" type="ORF">EC973_007962</name>
</gene>
<dbReference type="OrthoDB" id="3936150at2759"/>
<dbReference type="EMBL" id="JABAYA010000063">
    <property type="protein sequence ID" value="KAF7727187.1"/>
    <property type="molecule type" value="Genomic_DNA"/>
</dbReference>
<dbReference type="AlphaFoldDB" id="A0A8H7BUG9"/>
<evidence type="ECO:0008006" key="3">
    <source>
        <dbReference type="Google" id="ProtNLM"/>
    </source>
</evidence>
<sequence length="412" mass="46683">MVSPVATECQNTTSLFGQLAEKIPKTEEVDVQDLTELLNKKLISQDQDQSSASSPQSLSSSSSTSIASLQSDAMVSFVTKDLCCPTPEVCAPVLSRFVSHFDEKLRYHYRDPALDRFLEHGQFGFARKVHGYVCASKKILMVLPAFPCKSPNPRTKVLGELPDRTEEIAIAKMNTFCTEVAEYYAPGAELTIVSDGRVFADLVGVPDHLVTEYNDFLQNVMFKNRPRHIVYRSLDDHLTNGEVQEIHQASEHDQRRAGLMEAFKNEKEGNSMVKVGFVRYLMEDRIWPETMSKSQIKKVCRETADRMIQRNVAFSRLCEHYYPDHVRLSIHAYDSSGPKYPVQIAPNHGGPTPWHSVAVELANGETWFVKRSVADSLVSQGHLELYNHPEFQRPWAYRQITNDILDMKKIVA</sequence>
<dbReference type="InterPro" id="IPR007817">
    <property type="entry name" value="Isocyanide_synthase_DIT1"/>
</dbReference>
<keyword evidence="2" id="KW-1185">Reference proteome</keyword>